<evidence type="ECO:0000313" key="2">
    <source>
        <dbReference type="Proteomes" id="UP000003022"/>
    </source>
</evidence>
<dbReference type="Proteomes" id="UP000003022">
    <property type="component" value="Unassembled WGS sequence"/>
</dbReference>
<proteinExistence type="predicted"/>
<organism evidence="1 2">
    <name type="scientific">Streptomyces griseoaurantiacus M045</name>
    <dbReference type="NCBI Taxonomy" id="996637"/>
    <lineage>
        <taxon>Bacteria</taxon>
        <taxon>Bacillati</taxon>
        <taxon>Actinomycetota</taxon>
        <taxon>Actinomycetes</taxon>
        <taxon>Kitasatosporales</taxon>
        <taxon>Streptomycetaceae</taxon>
        <taxon>Streptomyces</taxon>
        <taxon>Streptomyces aurantiacus group</taxon>
    </lineage>
</organism>
<comment type="caution">
    <text evidence="1">The sequence shown here is derived from an EMBL/GenBank/DDBJ whole genome shotgun (WGS) entry which is preliminary data.</text>
</comment>
<dbReference type="EMBL" id="AEYX01000041">
    <property type="protein sequence ID" value="EGG45091.1"/>
    <property type="molecule type" value="Genomic_DNA"/>
</dbReference>
<gene>
    <name evidence="1" type="ORF">SGM_4419</name>
</gene>
<protein>
    <submittedName>
        <fullName evidence="1">Uncharacterized protein</fullName>
    </submittedName>
</protein>
<keyword evidence="2" id="KW-1185">Reference proteome</keyword>
<sequence length="75" mass="8259">MPYTRCRTAEKGCLVGADRATDRASSFKRPVAYQAGQYHHTPDSRTRQGRFRHVVVVTLTDQGLPEAVSGLLCAP</sequence>
<dbReference type="AlphaFoldDB" id="F3NMQ5"/>
<accession>F3NMQ5</accession>
<name>F3NMQ5_9ACTN</name>
<reference evidence="1 2" key="1">
    <citation type="journal article" date="2011" name="J. Bacteriol.">
        <title>Draft genome sequence of the marine bacterium Streptomyces griseoaurantiacus M045, which produces novel manumycin-type antibiotics with a pABA core component.</title>
        <authorList>
            <person name="Li F."/>
            <person name="Jiang P."/>
            <person name="Zheng H."/>
            <person name="Wang S."/>
            <person name="Zhao G."/>
            <person name="Qin S."/>
            <person name="Liu Z."/>
        </authorList>
    </citation>
    <scope>NUCLEOTIDE SEQUENCE [LARGE SCALE GENOMIC DNA]</scope>
    <source>
        <strain evidence="1 2">M045</strain>
    </source>
</reference>
<evidence type="ECO:0000313" key="1">
    <source>
        <dbReference type="EMBL" id="EGG45091.1"/>
    </source>
</evidence>
<dbReference type="STRING" id="996637.SGM_4419"/>